<gene>
    <name evidence="1" type="ORF">OXIME_001458</name>
</gene>
<accession>A0AAX4NI39</accession>
<dbReference type="GeneID" id="95968196"/>
<dbReference type="Proteomes" id="UP001451606">
    <property type="component" value="Chromosome"/>
</dbReference>
<dbReference type="EMBL" id="CP133772">
    <property type="protein sequence ID" value="WYY00873.1"/>
    <property type="molecule type" value="Genomic_DNA"/>
</dbReference>
<protein>
    <submittedName>
        <fullName evidence="1">Uncharacterized protein</fullName>
    </submittedName>
</protein>
<keyword evidence="2" id="KW-1185">Reference proteome</keyword>
<sequence>MRELTKKEVKQIRKLLKQGVDVPEICAKFSIPPAEWREVVIKNDLF</sequence>
<dbReference type="Gene3D" id="1.10.10.60">
    <property type="entry name" value="Homeodomain-like"/>
    <property type="match status" value="1"/>
</dbReference>
<dbReference type="RefSeq" id="WP_393971200.1">
    <property type="nucleotide sequence ID" value="NZ_CP133772.1"/>
</dbReference>
<organism evidence="1 2">
    <name type="scientific">Oxyplasma meridianum</name>
    <dbReference type="NCBI Taxonomy" id="3073602"/>
    <lineage>
        <taxon>Archaea</taxon>
        <taxon>Methanobacteriati</taxon>
        <taxon>Thermoplasmatota</taxon>
        <taxon>Thermoplasmata</taxon>
        <taxon>Thermoplasmatales</taxon>
        <taxon>Thermoplasmataceae</taxon>
        <taxon>Oxyplasma</taxon>
    </lineage>
</organism>
<reference evidence="1 2" key="1">
    <citation type="submission" date="2023-09" db="EMBL/GenBank/DDBJ databases">
        <authorList>
            <person name="Golyshina O.V."/>
            <person name="Lunev E.A."/>
            <person name="Bargiela R."/>
            <person name="Gaines M.C."/>
            <person name="Daum B."/>
            <person name="Bale N.J."/>
            <person name="Koenen M."/>
            <person name="Sinninghe Damst J.S."/>
            <person name="Yakimov M."/>
            <person name="Golyshin P.N."/>
        </authorList>
    </citation>
    <scope>NUCLEOTIDE SEQUENCE [LARGE SCALE GENOMIC DNA]</scope>
    <source>
        <strain evidence="1 2">M1</strain>
    </source>
</reference>
<name>A0AAX4NI39_9ARCH</name>
<dbReference type="KEGG" id="omr:OXIME_001458"/>
<evidence type="ECO:0000313" key="1">
    <source>
        <dbReference type="EMBL" id="WYY00873.1"/>
    </source>
</evidence>
<evidence type="ECO:0000313" key="2">
    <source>
        <dbReference type="Proteomes" id="UP001451606"/>
    </source>
</evidence>
<proteinExistence type="predicted"/>
<dbReference type="AlphaFoldDB" id="A0AAX4NI39"/>